<dbReference type="EMBL" id="JANPWB010000013">
    <property type="protein sequence ID" value="KAJ1109649.1"/>
    <property type="molecule type" value="Genomic_DNA"/>
</dbReference>
<feature type="region of interest" description="Disordered" evidence="1">
    <location>
        <begin position="64"/>
        <end position="93"/>
    </location>
</feature>
<proteinExistence type="predicted"/>
<gene>
    <name evidence="3" type="ORF">NDU88_007009</name>
</gene>
<feature type="compositionally biased region" description="Basic and acidic residues" evidence="1">
    <location>
        <begin position="81"/>
        <end position="92"/>
    </location>
</feature>
<evidence type="ECO:0000256" key="2">
    <source>
        <dbReference type="SAM" id="SignalP"/>
    </source>
</evidence>
<dbReference type="Proteomes" id="UP001066276">
    <property type="component" value="Chromosome 9"/>
</dbReference>
<organism evidence="3 4">
    <name type="scientific">Pleurodeles waltl</name>
    <name type="common">Iberian ribbed newt</name>
    <dbReference type="NCBI Taxonomy" id="8319"/>
    <lineage>
        <taxon>Eukaryota</taxon>
        <taxon>Metazoa</taxon>
        <taxon>Chordata</taxon>
        <taxon>Craniata</taxon>
        <taxon>Vertebrata</taxon>
        <taxon>Euteleostomi</taxon>
        <taxon>Amphibia</taxon>
        <taxon>Batrachia</taxon>
        <taxon>Caudata</taxon>
        <taxon>Salamandroidea</taxon>
        <taxon>Salamandridae</taxon>
        <taxon>Pleurodelinae</taxon>
        <taxon>Pleurodeles</taxon>
    </lineage>
</organism>
<feature type="chain" id="PRO_5043742553" description="Secreted protein" evidence="2">
    <location>
        <begin position="25"/>
        <end position="147"/>
    </location>
</feature>
<protein>
    <recommendedName>
        <fullName evidence="5">Secreted protein</fullName>
    </recommendedName>
</protein>
<dbReference type="AlphaFoldDB" id="A0AAV7N2K4"/>
<name>A0AAV7N2K4_PLEWA</name>
<feature type="region of interest" description="Disordered" evidence="1">
    <location>
        <begin position="120"/>
        <end position="147"/>
    </location>
</feature>
<reference evidence="3" key="1">
    <citation type="journal article" date="2022" name="bioRxiv">
        <title>Sequencing and chromosome-scale assembly of the giantPleurodeles waltlgenome.</title>
        <authorList>
            <person name="Brown T."/>
            <person name="Elewa A."/>
            <person name="Iarovenko S."/>
            <person name="Subramanian E."/>
            <person name="Araus A.J."/>
            <person name="Petzold A."/>
            <person name="Susuki M."/>
            <person name="Suzuki K.-i.T."/>
            <person name="Hayashi T."/>
            <person name="Toyoda A."/>
            <person name="Oliveira C."/>
            <person name="Osipova E."/>
            <person name="Leigh N.D."/>
            <person name="Simon A."/>
            <person name="Yun M.H."/>
        </authorList>
    </citation>
    <scope>NUCLEOTIDE SEQUENCE</scope>
    <source>
        <strain evidence="3">20211129_DDA</strain>
        <tissue evidence="3">Liver</tissue>
    </source>
</reference>
<accession>A0AAV7N2K4</accession>
<comment type="caution">
    <text evidence="3">The sequence shown here is derived from an EMBL/GenBank/DDBJ whole genome shotgun (WGS) entry which is preliminary data.</text>
</comment>
<sequence length="147" mass="15431">MAADSSPPTRCLLFVCICAAGTRGLCDVVSGERAPIGYRSAVTPLPVFTSIGCWEGGGGLACVASSEKGKPRQPTEVSAGGREKTPSQDREITFPLPRTGHFLLLSAAPGLCARVKWTAKSRRDAQAPVTRQREAAEGHKVPRSSGP</sequence>
<evidence type="ECO:0000313" key="3">
    <source>
        <dbReference type="EMBL" id="KAJ1109649.1"/>
    </source>
</evidence>
<evidence type="ECO:0000256" key="1">
    <source>
        <dbReference type="SAM" id="MobiDB-lite"/>
    </source>
</evidence>
<keyword evidence="4" id="KW-1185">Reference proteome</keyword>
<feature type="compositionally biased region" description="Basic and acidic residues" evidence="1">
    <location>
        <begin position="121"/>
        <end position="140"/>
    </location>
</feature>
<evidence type="ECO:0000313" key="4">
    <source>
        <dbReference type="Proteomes" id="UP001066276"/>
    </source>
</evidence>
<keyword evidence="2" id="KW-0732">Signal</keyword>
<feature type="signal peptide" evidence="2">
    <location>
        <begin position="1"/>
        <end position="24"/>
    </location>
</feature>
<evidence type="ECO:0008006" key="5">
    <source>
        <dbReference type="Google" id="ProtNLM"/>
    </source>
</evidence>